<evidence type="ECO:0000313" key="1">
    <source>
        <dbReference type="EMBL" id="SUZ60582.1"/>
    </source>
</evidence>
<accession>A0A381P105</accession>
<dbReference type="EMBL" id="UINC01000753">
    <property type="protein sequence ID" value="SUZ60582.1"/>
    <property type="molecule type" value="Genomic_DNA"/>
</dbReference>
<name>A0A381P105_9ZZZZ</name>
<reference evidence="1" key="1">
    <citation type="submission" date="2018-05" db="EMBL/GenBank/DDBJ databases">
        <authorList>
            <person name="Lanie J.A."/>
            <person name="Ng W.-L."/>
            <person name="Kazmierczak K.M."/>
            <person name="Andrzejewski T.M."/>
            <person name="Davidsen T.M."/>
            <person name="Wayne K.J."/>
            <person name="Tettelin H."/>
            <person name="Glass J.I."/>
            <person name="Rusch D."/>
            <person name="Podicherti R."/>
            <person name="Tsui H.-C.T."/>
            <person name="Winkler M.E."/>
        </authorList>
    </citation>
    <scope>NUCLEOTIDE SEQUENCE</scope>
</reference>
<proteinExistence type="predicted"/>
<sequence>MTPRLEPVNSFSSGRYRIDLRGLLGQHPSRFA</sequence>
<gene>
    <name evidence="1" type="ORF">METZ01_LOCUS13436</name>
</gene>
<dbReference type="AlphaFoldDB" id="A0A381P105"/>
<protein>
    <submittedName>
        <fullName evidence="1">Uncharacterized protein</fullName>
    </submittedName>
</protein>
<organism evidence="1">
    <name type="scientific">marine metagenome</name>
    <dbReference type="NCBI Taxonomy" id="408172"/>
    <lineage>
        <taxon>unclassified sequences</taxon>
        <taxon>metagenomes</taxon>
        <taxon>ecological metagenomes</taxon>
    </lineage>
</organism>